<evidence type="ECO:0000313" key="2">
    <source>
        <dbReference type="Proteomes" id="UP001628874"/>
    </source>
</evidence>
<evidence type="ECO:0000313" key="1">
    <source>
        <dbReference type="EMBL" id="MFL9463531.1"/>
    </source>
</evidence>
<sequence length="43" mass="4969">MNNSIGTENDDIHPYVRELQANFWCDREANGTHPNRLSCIIHS</sequence>
<comment type="caution">
    <text evidence="1">The sequence shown here is derived from an EMBL/GenBank/DDBJ whole genome shotgun (WGS) entry which is preliminary data.</text>
</comment>
<dbReference type="RefSeq" id="WP_272899726.1">
    <property type="nucleotide sequence ID" value="NZ_JBFQGM010000009.1"/>
</dbReference>
<dbReference type="Proteomes" id="UP001628874">
    <property type="component" value="Unassembled WGS sequence"/>
</dbReference>
<organism evidence="1 2">
    <name type="scientific">Scytonema tolypothrichoides VB-61278_2</name>
    <dbReference type="NCBI Taxonomy" id="3232314"/>
    <lineage>
        <taxon>Bacteria</taxon>
        <taxon>Bacillati</taxon>
        <taxon>Cyanobacteriota</taxon>
        <taxon>Cyanophyceae</taxon>
        <taxon>Nostocales</taxon>
        <taxon>Scytonemataceae</taxon>
        <taxon>Scytonema</taxon>
    </lineage>
</organism>
<proteinExistence type="predicted"/>
<dbReference type="EMBL" id="JBFQGM010000009">
    <property type="protein sequence ID" value="MFL9463531.1"/>
    <property type="molecule type" value="Genomic_DNA"/>
</dbReference>
<protein>
    <submittedName>
        <fullName evidence="1">Uncharacterized protein</fullName>
    </submittedName>
</protein>
<reference evidence="1 2" key="1">
    <citation type="submission" date="2024-07" db="EMBL/GenBank/DDBJ databases">
        <authorList>
            <person name="Tripathy S."/>
        </authorList>
    </citation>
    <scope>NUCLEOTIDE SEQUENCE [LARGE SCALE GENOMIC DNA]</scope>
    <source>
        <strain evidence="1 2">VB-61278_2</strain>
    </source>
</reference>
<keyword evidence="2" id="KW-1185">Reference proteome</keyword>
<name>A0ABW8WR42_9CYAN</name>
<gene>
    <name evidence="1" type="ORF">AB0759_23250</name>
</gene>
<accession>A0ABW8WR42</accession>